<name>G4RJP5_THETK</name>
<proteinExistence type="predicted"/>
<dbReference type="Proteomes" id="UP000002654">
    <property type="component" value="Chromosome"/>
</dbReference>
<dbReference type="KEGG" id="ttn:TTX_1150"/>
<dbReference type="AlphaFoldDB" id="G4RJP5"/>
<accession>G4RJP5</accession>
<keyword evidence="2" id="KW-1185">Reference proteome</keyword>
<evidence type="ECO:0000313" key="2">
    <source>
        <dbReference type="Proteomes" id="UP000002654"/>
    </source>
</evidence>
<sequence>MFKVLRNRDRVLVTGRGEDAALLQLGWTLVGAFDDWTSAYKAAVKLAEREDLILEWYLEEELAAAKATLKAIGGEPV</sequence>
<organism evidence="1 2">
    <name type="scientific">Thermoproteus tenax (strain ATCC 35583 / DSM 2078 / JCM 9277 / NBRC 100435 / Kra 1)</name>
    <dbReference type="NCBI Taxonomy" id="768679"/>
    <lineage>
        <taxon>Archaea</taxon>
        <taxon>Thermoproteota</taxon>
        <taxon>Thermoprotei</taxon>
        <taxon>Thermoproteales</taxon>
        <taxon>Thermoproteaceae</taxon>
        <taxon>Thermoproteus</taxon>
    </lineage>
</organism>
<dbReference type="PATRIC" id="fig|768679.9.peg.1160"/>
<dbReference type="RefSeq" id="WP_014127045.1">
    <property type="nucleotide sequence ID" value="NC_016070.1"/>
</dbReference>
<dbReference type="HOGENOM" id="CLU_187360_0_0_2"/>
<gene>
    <name evidence="1" type="ordered locus">TTX_1150</name>
</gene>
<dbReference type="eggNOG" id="arCOG03750">
    <property type="taxonomic scope" value="Archaea"/>
</dbReference>
<protein>
    <submittedName>
        <fullName evidence="1">Uncharacterized protein</fullName>
    </submittedName>
</protein>
<dbReference type="STRING" id="768679.TTX_1150"/>
<dbReference type="OrthoDB" id="27188at2157"/>
<dbReference type="EMBL" id="FN869859">
    <property type="protein sequence ID" value="CCC81790.1"/>
    <property type="molecule type" value="Genomic_DNA"/>
</dbReference>
<reference evidence="1 2" key="1">
    <citation type="journal article" date="2011" name="PLoS ONE">
        <title>The complete genome sequence of Thermoproteus tenax: a physiologically versatile member of the Crenarchaeota.</title>
        <authorList>
            <person name="Siebers B."/>
            <person name="Zaparty M."/>
            <person name="Raddatz G."/>
            <person name="Tjaden B."/>
            <person name="Albers S.V."/>
            <person name="Bell S.D."/>
            <person name="Blombach F."/>
            <person name="Kletzin A."/>
            <person name="Kyrpides N."/>
            <person name="Lanz C."/>
            <person name="Plagens A."/>
            <person name="Rampp M."/>
            <person name="Rosinus A."/>
            <person name="von Jan M."/>
            <person name="Makarova K.S."/>
            <person name="Klenk H.P."/>
            <person name="Schuster S.C."/>
            <person name="Hensel R."/>
        </authorList>
    </citation>
    <scope>NUCLEOTIDE SEQUENCE [LARGE SCALE GENOMIC DNA]</scope>
    <source>
        <strain evidence="2">ATCC 35583 / DSM 2078 / JCM 9277 / NBRC 100435 / Kra 1</strain>
    </source>
</reference>
<evidence type="ECO:0000313" key="1">
    <source>
        <dbReference type="EMBL" id="CCC81790.1"/>
    </source>
</evidence>
<dbReference type="GeneID" id="11262035"/>
<dbReference type="PaxDb" id="768679-TTX_1150"/>